<gene>
    <name evidence="1" type="ORF">K1W68_01560</name>
</gene>
<dbReference type="EMBL" id="JAIBCX010000003">
    <property type="protein sequence ID" value="MCJ8352694.1"/>
    <property type="molecule type" value="Genomic_DNA"/>
</dbReference>
<accession>A0AAW5EM20</accession>
<dbReference type="AlphaFoldDB" id="A0AAW5EM20"/>
<reference evidence="1" key="1">
    <citation type="journal article" date="2021" name="Polymers (Basel)">
        <title>Highly Stretchable Bacterial Cellulose Produced by Komagataeibacter hansenii SI1.</title>
        <authorList>
            <person name="Cielecka I."/>
            <person name="Ryngajllo M."/>
            <person name="Maniukiewicz W."/>
            <person name="Bielecki S."/>
        </authorList>
    </citation>
    <scope>NUCLEOTIDE SEQUENCE</scope>
    <source>
        <strain evidence="1">SI1</strain>
    </source>
</reference>
<protein>
    <submittedName>
        <fullName evidence="1">Uncharacterized protein</fullName>
    </submittedName>
</protein>
<organism evidence="1 2">
    <name type="scientific">Novacetimonas hansenii</name>
    <name type="common">Komagataeibacter hansenii</name>
    <dbReference type="NCBI Taxonomy" id="436"/>
    <lineage>
        <taxon>Bacteria</taxon>
        <taxon>Pseudomonadati</taxon>
        <taxon>Pseudomonadota</taxon>
        <taxon>Alphaproteobacteria</taxon>
        <taxon>Acetobacterales</taxon>
        <taxon>Acetobacteraceae</taxon>
        <taxon>Novacetimonas</taxon>
    </lineage>
</organism>
<proteinExistence type="predicted"/>
<evidence type="ECO:0000313" key="1">
    <source>
        <dbReference type="EMBL" id="MCJ8352694.1"/>
    </source>
</evidence>
<dbReference type="Proteomes" id="UP001202887">
    <property type="component" value="Unassembled WGS sequence"/>
</dbReference>
<sequence>MYDIDSAYHVVAEPMPDVMAGKLPGVTLTNAEKTLVKSASQTVFNEITSLETSIEGGKSITATAVSALETDFASFETCCTGVKAGQQPSACADIATTATATTTNATTTTTTTIAGN</sequence>
<reference evidence="1" key="2">
    <citation type="submission" date="2022-03" db="EMBL/GenBank/DDBJ databases">
        <authorList>
            <person name="Ryngajllo M."/>
            <person name="Jacek P."/>
            <person name="Kubiak K."/>
        </authorList>
    </citation>
    <scope>NUCLEOTIDE SEQUENCE</scope>
    <source>
        <strain evidence="1">SI1</strain>
    </source>
</reference>
<dbReference type="RefSeq" id="WP_247066015.1">
    <property type="nucleotide sequence ID" value="NZ_CP094848.1"/>
</dbReference>
<name>A0AAW5EM20_NOVHA</name>
<evidence type="ECO:0000313" key="2">
    <source>
        <dbReference type="Proteomes" id="UP001202887"/>
    </source>
</evidence>
<comment type="caution">
    <text evidence="1">The sequence shown here is derived from an EMBL/GenBank/DDBJ whole genome shotgun (WGS) entry which is preliminary data.</text>
</comment>